<proteinExistence type="predicted"/>
<reference evidence="1 2" key="1">
    <citation type="journal article" date="2012" name="BMC Genomics">
        <title>Comparative genomics of bacteria in the genus Providencia isolated from wild Drosophila melanogaster.</title>
        <authorList>
            <person name="Galac M.R."/>
            <person name="Lazzaro B.P."/>
        </authorList>
    </citation>
    <scope>NUCLEOTIDE SEQUENCE [LARGE SCALE GENOMIC DNA]</scope>
    <source>
        <strain evidence="1 2">DSM 19967</strain>
    </source>
</reference>
<sequence>MASIQLKTAQMIKIAESIGAEFSHKESLNPNDIYQIEENTTVYTPQGEYYGLVLYSFFTNPSKQTLEMTTTLLEFDDEPYIRAKKRNAQINANENQYNEYVKSDFKPLMNKYSHYTDFQINVACGFRRCGPEYNYDVEKMEVYDLLNDKFDLIKDTEEAIRLMGDCEMVTKKLYHHDIWEVRSTEGDIVHHKVLNRAIAECFLLYTDHMHNDWPNAAEDLYL</sequence>
<dbReference type="AlphaFoldDB" id="K8W9H7"/>
<organism evidence="1 2">
    <name type="scientific">Providencia sneebia DSM 19967</name>
    <dbReference type="NCBI Taxonomy" id="1141660"/>
    <lineage>
        <taxon>Bacteria</taxon>
        <taxon>Pseudomonadati</taxon>
        <taxon>Pseudomonadota</taxon>
        <taxon>Gammaproteobacteria</taxon>
        <taxon>Enterobacterales</taxon>
        <taxon>Morganellaceae</taxon>
        <taxon>Providencia</taxon>
    </lineage>
</organism>
<comment type="caution">
    <text evidence="1">The sequence shown here is derived from an EMBL/GenBank/DDBJ whole genome shotgun (WGS) entry which is preliminary data.</text>
</comment>
<name>K8W9H7_9GAMM</name>
<evidence type="ECO:0000313" key="2">
    <source>
        <dbReference type="Proteomes" id="UP000010290"/>
    </source>
</evidence>
<evidence type="ECO:0000313" key="1">
    <source>
        <dbReference type="EMBL" id="EKT57308.1"/>
    </source>
</evidence>
<protein>
    <submittedName>
        <fullName evidence="1">Uncharacterized protein</fullName>
    </submittedName>
</protein>
<dbReference type="RefSeq" id="WP_008915420.1">
    <property type="nucleotide sequence ID" value="NZ_CM001773.1"/>
</dbReference>
<dbReference type="Proteomes" id="UP000010290">
    <property type="component" value="Chromosome"/>
</dbReference>
<accession>K8W9H7</accession>
<dbReference type="EMBL" id="AKKN01000008">
    <property type="protein sequence ID" value="EKT57308.1"/>
    <property type="molecule type" value="Genomic_DNA"/>
</dbReference>
<dbReference type="HOGENOM" id="CLU_108473_0_0_6"/>
<dbReference type="PATRIC" id="fig|1141660.3.peg.1593"/>
<dbReference type="OrthoDB" id="6455389at2"/>
<keyword evidence="2" id="KW-1185">Reference proteome</keyword>
<gene>
    <name evidence="1" type="ORF">OO7_07965</name>
</gene>